<feature type="transmembrane region" description="Helical" evidence="1">
    <location>
        <begin position="265"/>
        <end position="283"/>
    </location>
</feature>
<feature type="transmembrane region" description="Helical" evidence="1">
    <location>
        <begin position="289"/>
        <end position="314"/>
    </location>
</feature>
<dbReference type="PANTHER" id="PTHR43685:SF3">
    <property type="entry name" value="SLR2126 PROTEIN"/>
    <property type="match status" value="1"/>
</dbReference>
<dbReference type="InterPro" id="IPR001173">
    <property type="entry name" value="Glyco_trans_2-like"/>
</dbReference>
<dbReference type="EMBL" id="FNAC01000055">
    <property type="protein sequence ID" value="SDD75954.1"/>
    <property type="molecule type" value="Genomic_DNA"/>
</dbReference>
<keyword evidence="4" id="KW-1185">Reference proteome</keyword>
<dbReference type="GO" id="GO:0016740">
    <property type="term" value="F:transferase activity"/>
    <property type="evidence" value="ECO:0007669"/>
    <property type="project" value="UniProtKB-KW"/>
</dbReference>
<dbReference type="RefSeq" id="WP_087941232.1">
    <property type="nucleotide sequence ID" value="NZ_FNAC01000055.1"/>
</dbReference>
<keyword evidence="1" id="KW-0812">Transmembrane</keyword>
<evidence type="ECO:0000256" key="1">
    <source>
        <dbReference type="SAM" id="Phobius"/>
    </source>
</evidence>
<evidence type="ECO:0000259" key="2">
    <source>
        <dbReference type="Pfam" id="PF00535"/>
    </source>
</evidence>
<organism evidence="3 4">
    <name type="scientific">Algoriphagus faecimaris</name>
    <dbReference type="NCBI Taxonomy" id="686796"/>
    <lineage>
        <taxon>Bacteria</taxon>
        <taxon>Pseudomonadati</taxon>
        <taxon>Bacteroidota</taxon>
        <taxon>Cytophagia</taxon>
        <taxon>Cytophagales</taxon>
        <taxon>Cyclobacteriaceae</taxon>
        <taxon>Algoriphagus</taxon>
    </lineage>
</organism>
<keyword evidence="1" id="KW-0472">Membrane</keyword>
<dbReference type="SUPFAM" id="SSF53448">
    <property type="entry name" value="Nucleotide-diphospho-sugar transferases"/>
    <property type="match status" value="1"/>
</dbReference>
<sequence>MFFSVIVPVYNRPDEVEALLKSLENQGYSRFEVVVVEDGSSISSKSVCDAFKGNIELKYIYQDNQGQGFARNTGMKSAMGDFFVILDSDVVLPNRYLEILSDEIRKRNLDAFGGPDAAAEDFSPMQKAMDYAMTSFWTTGGIRGKLKDRSKFQARGFNMGFSRKVFELLHGFIDPNRGEDIELSIRIKKAGFKLELVPEAWVYHKRKNTWVTFAKQAFSFGENRVNVSRYHPEAIRLVHTLPSFFVLFLATFLIAVFFLPQLTGYFSFLLTTWVIFVFFDASWRFGSAWIGGLALICSLTQLIAYGSGFALAIFHKAARG</sequence>
<keyword evidence="3" id="KW-0808">Transferase</keyword>
<feature type="domain" description="Glycosyltransferase 2-like" evidence="2">
    <location>
        <begin position="4"/>
        <end position="167"/>
    </location>
</feature>
<dbReference type="PANTHER" id="PTHR43685">
    <property type="entry name" value="GLYCOSYLTRANSFERASE"/>
    <property type="match status" value="1"/>
</dbReference>
<keyword evidence="1" id="KW-1133">Transmembrane helix</keyword>
<dbReference type="OrthoDB" id="9813550at2"/>
<feature type="transmembrane region" description="Helical" evidence="1">
    <location>
        <begin position="237"/>
        <end position="258"/>
    </location>
</feature>
<evidence type="ECO:0000313" key="4">
    <source>
        <dbReference type="Proteomes" id="UP000199060"/>
    </source>
</evidence>
<reference evidence="4" key="1">
    <citation type="submission" date="2016-10" db="EMBL/GenBank/DDBJ databases">
        <authorList>
            <person name="Varghese N."/>
            <person name="Submissions S."/>
        </authorList>
    </citation>
    <scope>NUCLEOTIDE SEQUENCE [LARGE SCALE GENOMIC DNA]</scope>
    <source>
        <strain evidence="4">DSM 23095</strain>
    </source>
</reference>
<dbReference type="InterPro" id="IPR029044">
    <property type="entry name" value="Nucleotide-diphossugar_trans"/>
</dbReference>
<name>A0A1G6XCK9_9BACT</name>
<dbReference type="AlphaFoldDB" id="A0A1G6XCK9"/>
<proteinExistence type="predicted"/>
<protein>
    <submittedName>
        <fullName evidence="3">Glycosyltransferase, GT2 family</fullName>
    </submittedName>
</protein>
<accession>A0A1G6XCK9</accession>
<dbReference type="InterPro" id="IPR050834">
    <property type="entry name" value="Glycosyltransf_2"/>
</dbReference>
<gene>
    <name evidence="3" type="ORF">SAMN04488104_105514</name>
</gene>
<evidence type="ECO:0000313" key="3">
    <source>
        <dbReference type="EMBL" id="SDD75954.1"/>
    </source>
</evidence>
<dbReference type="STRING" id="686796.SAMN04488104_105514"/>
<dbReference type="Pfam" id="PF00535">
    <property type="entry name" value="Glycos_transf_2"/>
    <property type="match status" value="1"/>
</dbReference>
<dbReference type="Gene3D" id="3.90.550.10">
    <property type="entry name" value="Spore Coat Polysaccharide Biosynthesis Protein SpsA, Chain A"/>
    <property type="match status" value="1"/>
</dbReference>
<dbReference type="Proteomes" id="UP000199060">
    <property type="component" value="Unassembled WGS sequence"/>
</dbReference>